<evidence type="ECO:0000313" key="2">
    <source>
        <dbReference type="Proteomes" id="UP000740926"/>
    </source>
</evidence>
<protein>
    <submittedName>
        <fullName evidence="1">Uncharacterized protein</fullName>
    </submittedName>
</protein>
<dbReference type="EMBL" id="JAANIU010014434">
    <property type="protein sequence ID" value="KAG1529658.1"/>
    <property type="molecule type" value="Genomic_DNA"/>
</dbReference>
<evidence type="ECO:0000313" key="1">
    <source>
        <dbReference type="EMBL" id="KAG1529658.1"/>
    </source>
</evidence>
<keyword evidence="2" id="KW-1185">Reference proteome</keyword>
<accession>A0A9P6XP56</accession>
<sequence length="112" mass="12687">MPAAACVYPPIAARPMKKWRVRSRAGRRCCRPGCPRPRARPRSCRRCRRIAVMMAARPASHCTSTGSMMAPRWRARRMQSMACACSCAHWAASRRWTGCWMDAGSHRPVVRS</sequence>
<dbReference type="Proteomes" id="UP000740926">
    <property type="component" value="Unassembled WGS sequence"/>
</dbReference>
<comment type="caution">
    <text evidence="1">The sequence shown here is derived from an EMBL/GenBank/DDBJ whole genome shotgun (WGS) entry which is preliminary data.</text>
</comment>
<dbReference type="AlphaFoldDB" id="A0A9P6XP56"/>
<reference evidence="1 2" key="1">
    <citation type="journal article" date="2020" name="Microb. Genom.">
        <title>Genetic diversity of clinical and environmental Mucorales isolates obtained from an investigation of mucormycosis cases among solid organ transplant recipients.</title>
        <authorList>
            <person name="Nguyen M.H."/>
            <person name="Kaul D."/>
            <person name="Muto C."/>
            <person name="Cheng S.J."/>
            <person name="Richter R.A."/>
            <person name="Bruno V.M."/>
            <person name="Liu G."/>
            <person name="Beyhan S."/>
            <person name="Sundermann A.J."/>
            <person name="Mounaud S."/>
            <person name="Pasculle A.W."/>
            <person name="Nierman W.C."/>
            <person name="Driscoll E."/>
            <person name="Cumbie R."/>
            <person name="Clancy C.J."/>
            <person name="Dupont C.L."/>
        </authorList>
    </citation>
    <scope>NUCLEOTIDE SEQUENCE [LARGE SCALE GENOMIC DNA]</scope>
    <source>
        <strain evidence="1 2">GL24</strain>
    </source>
</reference>
<proteinExistence type="predicted"/>
<organism evidence="1 2">
    <name type="scientific">Rhizopus delemar</name>
    <dbReference type="NCBI Taxonomy" id="936053"/>
    <lineage>
        <taxon>Eukaryota</taxon>
        <taxon>Fungi</taxon>
        <taxon>Fungi incertae sedis</taxon>
        <taxon>Mucoromycota</taxon>
        <taxon>Mucoromycotina</taxon>
        <taxon>Mucoromycetes</taxon>
        <taxon>Mucorales</taxon>
        <taxon>Mucorineae</taxon>
        <taxon>Rhizopodaceae</taxon>
        <taxon>Rhizopus</taxon>
    </lineage>
</organism>
<name>A0A9P6XP56_9FUNG</name>
<gene>
    <name evidence="1" type="ORF">G6F50_017853</name>
</gene>